<evidence type="ECO:0000256" key="1">
    <source>
        <dbReference type="SAM" id="SignalP"/>
    </source>
</evidence>
<feature type="signal peptide" evidence="1">
    <location>
        <begin position="1"/>
        <end position="18"/>
    </location>
</feature>
<keyword evidence="1" id="KW-0732">Signal</keyword>
<gene>
    <name evidence="2" type="ORF">A6E14_13245</name>
</gene>
<dbReference type="AlphaFoldDB" id="A0A1B9QWU5"/>
<feature type="chain" id="PRO_5008634672" evidence="1">
    <location>
        <begin position="19"/>
        <end position="143"/>
    </location>
</feature>
<dbReference type="PROSITE" id="PS51257">
    <property type="entry name" value="PROKAR_LIPOPROTEIN"/>
    <property type="match status" value="1"/>
</dbReference>
<dbReference type="PANTHER" id="PTHR38013:SF1">
    <property type="entry name" value="GLYCOPROTEIN_POLYSACCHARIDE METABOLISM"/>
    <property type="match status" value="1"/>
</dbReference>
<dbReference type="Pfam" id="PF09619">
    <property type="entry name" value="YscW"/>
    <property type="match status" value="1"/>
</dbReference>
<dbReference type="RefSeq" id="WP_065577128.1">
    <property type="nucleotide sequence ID" value="NZ_JBNGCH010000690.1"/>
</dbReference>
<evidence type="ECO:0000313" key="2">
    <source>
        <dbReference type="EMBL" id="OCH74189.1"/>
    </source>
</evidence>
<proteinExistence type="predicted"/>
<organism evidence="2 3">
    <name type="scientific">Vibrio genomosp. F10</name>
    <dbReference type="NCBI Taxonomy" id="723171"/>
    <lineage>
        <taxon>Bacteria</taxon>
        <taxon>Pseudomonadati</taxon>
        <taxon>Pseudomonadota</taxon>
        <taxon>Gammaproteobacteria</taxon>
        <taxon>Vibrionales</taxon>
        <taxon>Vibrionaceae</taxon>
        <taxon>Vibrio</taxon>
    </lineage>
</organism>
<name>A0A1B9QWU5_9VIBR</name>
<dbReference type="InterPro" id="IPR053196">
    <property type="entry name" value="Lipoprotein_YbaY-like"/>
</dbReference>
<dbReference type="EMBL" id="MAJZ01000690">
    <property type="protein sequence ID" value="OCH74189.1"/>
    <property type="molecule type" value="Genomic_DNA"/>
</dbReference>
<dbReference type="PANTHER" id="PTHR38013">
    <property type="entry name" value="GLYCOPROTEIN/POLYSACCHARIDE METABOLISM"/>
    <property type="match status" value="1"/>
</dbReference>
<dbReference type="InterPro" id="IPR039366">
    <property type="entry name" value="Pilotin"/>
</dbReference>
<evidence type="ECO:0000313" key="3">
    <source>
        <dbReference type="Proteomes" id="UP000093173"/>
    </source>
</evidence>
<sequence length="143" mass="15791">MKKALLVIMSIMFGAALVGCQSSEKQMGASHAESITGTVSYRERIALPENALVTVTLQDVSLADAPAVVIAKHRFETNGSQVPFNFDLAYDSNKIQQRHTYSVSARIEVDGKLRFITDTRYAVITDMNKTQNVDLRLISVRAN</sequence>
<dbReference type="Proteomes" id="UP000093173">
    <property type="component" value="Unassembled WGS sequence"/>
</dbReference>
<reference evidence="3" key="1">
    <citation type="submission" date="2016-06" db="EMBL/GenBank/DDBJ databases">
        <authorList>
            <person name="Hehemann J.-H."/>
            <person name="Arevalo P."/>
            <person name="Datta M.S."/>
            <person name="Polz M.F."/>
        </authorList>
    </citation>
    <scope>NUCLEOTIDE SEQUENCE [LARGE SCALE GENOMIC DNA]</scope>
    <source>
        <strain evidence="3">9CSC122</strain>
    </source>
</reference>
<comment type="caution">
    <text evidence="2">The sequence shown here is derived from an EMBL/GenBank/DDBJ whole genome shotgun (WGS) entry which is preliminary data.</text>
</comment>
<protein>
    <submittedName>
        <fullName evidence="2">Lipo-like protein</fullName>
    </submittedName>
</protein>
<accession>A0A1B9QWU5</accession>
<keyword evidence="3" id="KW-1185">Reference proteome</keyword>